<protein>
    <submittedName>
        <fullName evidence="2">Uncharacterized protein</fullName>
    </submittedName>
</protein>
<comment type="caution">
    <text evidence="2">The sequence shown here is derived from an EMBL/GenBank/DDBJ whole genome shotgun (WGS) entry which is preliminary data.</text>
</comment>
<gene>
    <name evidence="2" type="ORF">AWZ03_000662</name>
</gene>
<reference evidence="2 3" key="1">
    <citation type="journal article" date="2019" name="J. Hered.">
        <title>An Improved Genome Assembly for Drosophila navojoa, the Basal Species in the mojavensis Cluster.</title>
        <authorList>
            <person name="Vanderlinde T."/>
            <person name="Dupim E.G."/>
            <person name="Nazario-Yepiz N.O."/>
            <person name="Carvalho A.B."/>
        </authorList>
    </citation>
    <scope>NUCLEOTIDE SEQUENCE [LARGE SCALE GENOMIC DNA]</scope>
    <source>
        <strain evidence="2">Navoj_Jal97</strain>
        <tissue evidence="2">Whole organism</tissue>
    </source>
</reference>
<keyword evidence="1" id="KW-0812">Transmembrane</keyword>
<dbReference type="Proteomes" id="UP000295192">
    <property type="component" value="Unassembled WGS sequence"/>
</dbReference>
<proteinExistence type="predicted"/>
<keyword evidence="1" id="KW-1133">Transmembrane helix</keyword>
<evidence type="ECO:0000256" key="1">
    <source>
        <dbReference type="SAM" id="Phobius"/>
    </source>
</evidence>
<name>A0A484BWB6_DRONA</name>
<evidence type="ECO:0000313" key="3">
    <source>
        <dbReference type="Proteomes" id="UP000295192"/>
    </source>
</evidence>
<organism evidence="2 3">
    <name type="scientific">Drosophila navojoa</name>
    <name type="common">Fruit fly</name>
    <dbReference type="NCBI Taxonomy" id="7232"/>
    <lineage>
        <taxon>Eukaryota</taxon>
        <taxon>Metazoa</taxon>
        <taxon>Ecdysozoa</taxon>
        <taxon>Arthropoda</taxon>
        <taxon>Hexapoda</taxon>
        <taxon>Insecta</taxon>
        <taxon>Pterygota</taxon>
        <taxon>Neoptera</taxon>
        <taxon>Endopterygota</taxon>
        <taxon>Diptera</taxon>
        <taxon>Brachycera</taxon>
        <taxon>Muscomorpha</taxon>
        <taxon>Ephydroidea</taxon>
        <taxon>Drosophilidae</taxon>
        <taxon>Drosophila</taxon>
    </lineage>
</organism>
<dbReference type="EMBL" id="LSRL02000002">
    <property type="protein sequence ID" value="TDG53119.1"/>
    <property type="molecule type" value="Genomic_DNA"/>
</dbReference>
<keyword evidence="3" id="KW-1185">Reference proteome</keyword>
<keyword evidence="1" id="KW-0472">Membrane</keyword>
<feature type="transmembrane region" description="Helical" evidence="1">
    <location>
        <begin position="20"/>
        <end position="38"/>
    </location>
</feature>
<evidence type="ECO:0000313" key="2">
    <source>
        <dbReference type="EMBL" id="TDG53119.1"/>
    </source>
</evidence>
<dbReference type="AlphaFoldDB" id="A0A484BWB6"/>
<sequence>MRRDLQNNCVEASGISVDNFRADCSWFGLLLLLLLWWVSHLGVAGEPQTEPSSVHSWFTNPERSLINNPFQSATRSELIAAIRATS</sequence>
<accession>A0A484BWB6</accession>